<dbReference type="STRING" id="243272.MARTH_orf366"/>
<evidence type="ECO:0000313" key="2">
    <source>
        <dbReference type="Proteomes" id="UP000008812"/>
    </source>
</evidence>
<dbReference type="SUPFAM" id="SSF52266">
    <property type="entry name" value="SGNH hydrolase"/>
    <property type="match status" value="1"/>
</dbReference>
<dbReference type="InterPro" id="IPR036514">
    <property type="entry name" value="SGNH_hydro_sf"/>
</dbReference>
<dbReference type="Gene3D" id="3.40.50.1110">
    <property type="entry name" value="SGNH hydrolase"/>
    <property type="match status" value="1"/>
</dbReference>
<gene>
    <name evidence="1" type="ordered locus">MARTH_orf366</name>
</gene>
<dbReference type="RefSeq" id="WP_012498194.1">
    <property type="nucleotide sequence ID" value="NC_011025.1"/>
</dbReference>
<dbReference type="KEGG" id="mat:MARTH_orf366"/>
<dbReference type="HOGENOM" id="CLU_379845_0_0_14"/>
<name>B3PMI5_META1</name>
<organism evidence="1 2">
    <name type="scientific">Metamycoplasma arthritidis (strain 158L3-1)</name>
    <name type="common">Mycoplasma arthritidis</name>
    <dbReference type="NCBI Taxonomy" id="243272"/>
    <lineage>
        <taxon>Bacteria</taxon>
        <taxon>Bacillati</taxon>
        <taxon>Mycoplasmatota</taxon>
        <taxon>Mycoplasmoidales</taxon>
        <taxon>Metamycoplasmataceae</taxon>
        <taxon>Metamycoplasma</taxon>
    </lineage>
</organism>
<dbReference type="Proteomes" id="UP000008812">
    <property type="component" value="Chromosome"/>
</dbReference>
<keyword evidence="2" id="KW-1185">Reference proteome</keyword>
<sequence>MSETTQFNNFFPLEKPSQETLKKINYVAIGGIYASGFNSKIGFATNGFLDNNNNIYGLSYPSFFATLIKDSNFLELSSFYNLSMPGSSIDLWNALVTKNKDKIKASQKRLDFLQSLDWHISNPFKNYFSSLFDKWNVLQGDFNIVSNKINDANLITITLGLGDVFFKIPFEKINRMRLAKAEEALKIYQQINNEIIDACYAVENKLIKLYKAIREKNPTAKIVFVSYTKPFIYLETFIQEALKLEKLIKTNFLEDTIKKVNEAMKKCANKCQTSYVDVYDEFYWEKNKAFLFENIFAPFPTENGYKKIAYDLFTKLCLNKETFLQEILIPHKFDNYIINKEYWLRDLRSYEQIFSPKFGAYELFKSIFGSNLNYNILVYSENEAKIHSILAPYLRFAKTLDAYIRYNDGDQTINMFVNNLLDDFFNEAPEKYASIEMLKNYLLNSGNGKKIYLALLKNGKLEKILFILQRSLIQKNLLAVDKKTIQNEWHNILISNQKLIYDVFKQLFNANIISSSKEEIKEIILTLISDLFNGSMYEFLNTKHLNFRYTIIRDYFLSIKTINDFVIFVVESIVNYASLYEKLSSFDELWKNWIVNNKYKFFYFIDKTFLEISSQENIDSTVELICQIIFQIYHIDALSLKERQILEKSIKNIILVLKENQGILNAILAKFIDRIKNYSFYDLLVKKDKNQNIFKKSKWVRNIVFLRLITKTWKDLISIKKIVNRNKMK</sequence>
<evidence type="ECO:0000313" key="1">
    <source>
        <dbReference type="EMBL" id="ACF07237.1"/>
    </source>
</evidence>
<accession>B3PMI5</accession>
<reference evidence="1 2" key="1">
    <citation type="journal article" date="2008" name="Infect. Immun.">
        <title>Genome of Mycoplasma arthritidis.</title>
        <authorList>
            <person name="Dybvig K."/>
            <person name="Zuhua C."/>
            <person name="Lao P."/>
            <person name="Jordan D.S."/>
            <person name="French C.T."/>
            <person name="Tu A.H."/>
            <person name="Loraine A.E."/>
        </authorList>
    </citation>
    <scope>NUCLEOTIDE SEQUENCE [LARGE SCALE GENOMIC DNA]</scope>
    <source>
        <strain evidence="1 2">158L3-1</strain>
    </source>
</reference>
<proteinExistence type="predicted"/>
<dbReference type="AlphaFoldDB" id="B3PMI5"/>
<dbReference type="eggNOG" id="COG2755">
    <property type="taxonomic scope" value="Bacteria"/>
</dbReference>
<dbReference type="EMBL" id="CP001047">
    <property type="protein sequence ID" value="ACF07237.1"/>
    <property type="molecule type" value="Genomic_DNA"/>
</dbReference>
<protein>
    <submittedName>
        <fullName evidence="1">Putative esterase or lipase, membrane protein</fullName>
    </submittedName>
</protein>